<dbReference type="RefSeq" id="WP_190252802.1">
    <property type="nucleotide sequence ID" value="NZ_BMPI01000028.1"/>
</dbReference>
<organism evidence="2 3">
    <name type="scientific">Dactylosporangium sucinum</name>
    <dbReference type="NCBI Taxonomy" id="1424081"/>
    <lineage>
        <taxon>Bacteria</taxon>
        <taxon>Bacillati</taxon>
        <taxon>Actinomycetota</taxon>
        <taxon>Actinomycetes</taxon>
        <taxon>Micromonosporales</taxon>
        <taxon>Micromonosporaceae</taxon>
        <taxon>Dactylosporangium</taxon>
    </lineage>
</organism>
<dbReference type="Proteomes" id="UP000642070">
    <property type="component" value="Unassembled WGS sequence"/>
</dbReference>
<sequence>MNTAPLRLAMINSDGKSAPPLPDPEGVVTELYELRLRAFARTPYDQLFTELGTLDAAEAAIAAGCDAIYIDTFADYAIERVRTAAGVPVIGAGAAAVAAAGAHGRRFSVVTVWPESMAYLYDERLANCSGGQHCAGVHFFSPEDELGRLGTRAGVKARMLRRESDIVDRLAEACRSAVRADGAEAVLLGCTCMSPIAGRLAECCDFPVLDASALGQQAAFDALRCTTAPAPRARSLRAGTASRLVDTWLASGFADEPSPDECDVCVIALNDPV</sequence>
<dbReference type="InterPro" id="IPR053714">
    <property type="entry name" value="Iso_Racemase_Enz_sf"/>
</dbReference>
<evidence type="ECO:0000256" key="1">
    <source>
        <dbReference type="ARBA" id="ARBA00038414"/>
    </source>
</evidence>
<dbReference type="EMBL" id="BMPI01000028">
    <property type="protein sequence ID" value="GGM45968.1"/>
    <property type="molecule type" value="Genomic_DNA"/>
</dbReference>
<dbReference type="Pfam" id="PF01177">
    <property type="entry name" value="Asp_Glu_race"/>
    <property type="match status" value="1"/>
</dbReference>
<keyword evidence="3" id="KW-1185">Reference proteome</keyword>
<evidence type="ECO:0008006" key="4">
    <source>
        <dbReference type="Google" id="ProtNLM"/>
    </source>
</evidence>
<dbReference type="AlphaFoldDB" id="A0A917U0G7"/>
<protein>
    <recommendedName>
        <fullName evidence="4">Hydantoin racemase</fullName>
    </recommendedName>
</protein>
<dbReference type="InterPro" id="IPR015942">
    <property type="entry name" value="Asp/Glu/hydantoin_racemase"/>
</dbReference>
<evidence type="ECO:0000313" key="3">
    <source>
        <dbReference type="Proteomes" id="UP000642070"/>
    </source>
</evidence>
<comment type="caution">
    <text evidence="2">The sequence shown here is derived from an EMBL/GenBank/DDBJ whole genome shotgun (WGS) entry which is preliminary data.</text>
</comment>
<reference evidence="2" key="1">
    <citation type="journal article" date="2014" name="Int. J. Syst. Evol. Microbiol.">
        <title>Complete genome sequence of Corynebacterium casei LMG S-19264T (=DSM 44701T), isolated from a smear-ripened cheese.</title>
        <authorList>
            <consortium name="US DOE Joint Genome Institute (JGI-PGF)"/>
            <person name="Walter F."/>
            <person name="Albersmeier A."/>
            <person name="Kalinowski J."/>
            <person name="Ruckert C."/>
        </authorList>
    </citation>
    <scope>NUCLEOTIDE SEQUENCE</scope>
    <source>
        <strain evidence="2">JCM 19831</strain>
    </source>
</reference>
<proteinExistence type="inferred from homology"/>
<gene>
    <name evidence="2" type="ORF">GCM10007977_054640</name>
</gene>
<name>A0A917U0G7_9ACTN</name>
<dbReference type="GO" id="GO:0047661">
    <property type="term" value="F:amino-acid racemase activity"/>
    <property type="evidence" value="ECO:0007669"/>
    <property type="project" value="InterPro"/>
</dbReference>
<dbReference type="Gene3D" id="3.40.50.12500">
    <property type="match status" value="1"/>
</dbReference>
<comment type="similarity">
    <text evidence="1">Belongs to the HyuE racemase family.</text>
</comment>
<accession>A0A917U0G7</accession>
<evidence type="ECO:0000313" key="2">
    <source>
        <dbReference type="EMBL" id="GGM45968.1"/>
    </source>
</evidence>
<reference evidence="2" key="2">
    <citation type="submission" date="2020-09" db="EMBL/GenBank/DDBJ databases">
        <authorList>
            <person name="Sun Q."/>
            <person name="Ohkuma M."/>
        </authorList>
    </citation>
    <scope>NUCLEOTIDE SEQUENCE</scope>
    <source>
        <strain evidence="2">JCM 19831</strain>
    </source>
</reference>